<reference evidence="2 3" key="1">
    <citation type="journal article" date="2017" name="Chemistry">
        <title>Isolation, Biosynthesis and Chemical Modifications of Rubterolones A-F: Rare Tropolone Alkaloids from Actinomadura sp. 5-2.</title>
        <authorList>
            <person name="Guo H."/>
            <person name="Benndorf R."/>
            <person name="Leichnitz D."/>
            <person name="Klassen J.L."/>
            <person name="Vollmers J."/>
            <person name="Gorls H."/>
            <person name="Steinacker M."/>
            <person name="Weigel C."/>
            <person name="Dahse H.M."/>
            <person name="Kaster A.K."/>
            <person name="de Beer Z.W."/>
            <person name="Poulsen M."/>
            <person name="Beemelmanns C."/>
        </authorList>
    </citation>
    <scope>NUCLEOTIDE SEQUENCE [LARGE SCALE GENOMIC DNA]</scope>
    <source>
        <strain evidence="2 3">5-2</strain>
    </source>
</reference>
<accession>A0A2P4ULE0</accession>
<comment type="caution">
    <text evidence="2">The sequence shown here is derived from an EMBL/GenBank/DDBJ whole genome shotgun (WGS) entry which is preliminary data.</text>
</comment>
<dbReference type="EMBL" id="MTBP01000001">
    <property type="protein sequence ID" value="POM25866.1"/>
    <property type="molecule type" value="Genomic_DNA"/>
</dbReference>
<dbReference type="InterPro" id="IPR041629">
    <property type="entry name" value="SCP_3"/>
</dbReference>
<dbReference type="Pfam" id="PF17844">
    <property type="entry name" value="SCP_3"/>
    <property type="match status" value="1"/>
</dbReference>
<dbReference type="Gene3D" id="3.30.1050.40">
    <property type="match status" value="1"/>
</dbReference>
<proteinExistence type="predicted"/>
<keyword evidence="3" id="KW-1185">Reference proteome</keyword>
<feature type="domain" description="Bacterial SCP orthologue" evidence="1">
    <location>
        <begin position="53"/>
        <end position="144"/>
    </location>
</feature>
<evidence type="ECO:0000313" key="3">
    <source>
        <dbReference type="Proteomes" id="UP000242367"/>
    </source>
</evidence>
<dbReference type="Proteomes" id="UP000242367">
    <property type="component" value="Unassembled WGS sequence"/>
</dbReference>
<evidence type="ECO:0000259" key="1">
    <source>
        <dbReference type="Pfam" id="PF17844"/>
    </source>
</evidence>
<dbReference type="AlphaFoldDB" id="A0A2P4ULE0"/>
<organism evidence="2 3">
    <name type="scientific">Actinomadura rubteroloni</name>
    <dbReference type="NCBI Taxonomy" id="1926885"/>
    <lineage>
        <taxon>Bacteria</taxon>
        <taxon>Bacillati</taxon>
        <taxon>Actinomycetota</taxon>
        <taxon>Actinomycetes</taxon>
        <taxon>Streptosporangiales</taxon>
        <taxon>Thermomonosporaceae</taxon>
        <taxon>Actinomadura</taxon>
    </lineage>
</organism>
<gene>
    <name evidence="2" type="ORF">BTM25_02490</name>
</gene>
<evidence type="ECO:0000313" key="2">
    <source>
        <dbReference type="EMBL" id="POM25866.1"/>
    </source>
</evidence>
<sequence>MPRRPLTPAALDEQRAALGLPPYAGRLDDTTALRRAALDTALAARAAGVEPSRPVTTGAVRFLLDALAERAPGRSVEVRVPPHAAVQCVDGPHHTRGTPPNVVEMSAETWISLATGALRWADAMGAHAVRASGPRADLAPYLPLVAPNVPNAADAPSGQALADG</sequence>
<name>A0A2P4ULE0_9ACTN</name>
<protein>
    <recommendedName>
        <fullName evidence="1">Bacterial SCP orthologue domain-containing protein</fullName>
    </recommendedName>
</protein>
<dbReference type="RefSeq" id="WP_103560916.1">
    <property type="nucleotide sequence ID" value="NZ_MTBP01000001.1"/>
</dbReference>